<dbReference type="Proteomes" id="UP000503447">
    <property type="component" value="Chromosome"/>
</dbReference>
<keyword evidence="1" id="KW-0732">Signal</keyword>
<proteinExistence type="predicted"/>
<sequence length="152" mass="15360">MIARCLCLVAGFAALALSGCEAGGKPAAVAAGGTVTFNKTTPPVGALVVFHPTDATAEKRIGGKPFGKVKDDGTFVLTTYAEGDGAPPGEYGVTIDWRPSTRGTKDAKFSIGDAGASAGPSKLNAKYGNPQQPVLKATVTASGPNQFAFDVD</sequence>
<accession>A0A6M5YT24</accession>
<protein>
    <recommendedName>
        <fullName evidence="4">Carboxypeptidase regulatory-like domain-containing protein</fullName>
    </recommendedName>
</protein>
<evidence type="ECO:0000313" key="2">
    <source>
        <dbReference type="EMBL" id="QJW96576.1"/>
    </source>
</evidence>
<name>A0A6M5YT24_9BACT</name>
<evidence type="ECO:0000256" key="1">
    <source>
        <dbReference type="SAM" id="SignalP"/>
    </source>
</evidence>
<reference evidence="3" key="1">
    <citation type="submission" date="2020-05" db="EMBL/GenBank/DDBJ databases">
        <title>Frigoriglobus tundricola gen. nov., sp. nov., a psychrotolerant cellulolytic planctomycete of the family Gemmataceae with two divergent copies of 16S rRNA gene.</title>
        <authorList>
            <person name="Kulichevskaya I.S."/>
            <person name="Ivanova A.A."/>
            <person name="Naumoff D.G."/>
            <person name="Beletsky A.V."/>
            <person name="Rijpstra W.I.C."/>
            <person name="Sinninghe Damste J.S."/>
            <person name="Mardanov A.V."/>
            <person name="Ravin N.V."/>
            <person name="Dedysh S.N."/>
        </authorList>
    </citation>
    <scope>NUCLEOTIDE SEQUENCE [LARGE SCALE GENOMIC DNA]</scope>
    <source>
        <strain evidence="3">PL17</strain>
    </source>
</reference>
<gene>
    <name evidence="2" type="ORF">FTUN_4133</name>
</gene>
<dbReference type="AlphaFoldDB" id="A0A6M5YT24"/>
<evidence type="ECO:0008006" key="4">
    <source>
        <dbReference type="Google" id="ProtNLM"/>
    </source>
</evidence>
<evidence type="ECO:0000313" key="3">
    <source>
        <dbReference type="Proteomes" id="UP000503447"/>
    </source>
</evidence>
<feature type="chain" id="PRO_5026838013" description="Carboxypeptidase regulatory-like domain-containing protein" evidence="1">
    <location>
        <begin position="23"/>
        <end position="152"/>
    </location>
</feature>
<feature type="signal peptide" evidence="1">
    <location>
        <begin position="1"/>
        <end position="22"/>
    </location>
</feature>
<keyword evidence="3" id="KW-1185">Reference proteome</keyword>
<dbReference type="KEGG" id="ftj:FTUN_4133"/>
<dbReference type="PROSITE" id="PS51257">
    <property type="entry name" value="PROKAR_LIPOPROTEIN"/>
    <property type="match status" value="1"/>
</dbReference>
<organism evidence="2 3">
    <name type="scientific">Frigoriglobus tundricola</name>
    <dbReference type="NCBI Taxonomy" id="2774151"/>
    <lineage>
        <taxon>Bacteria</taxon>
        <taxon>Pseudomonadati</taxon>
        <taxon>Planctomycetota</taxon>
        <taxon>Planctomycetia</taxon>
        <taxon>Gemmatales</taxon>
        <taxon>Gemmataceae</taxon>
        <taxon>Frigoriglobus</taxon>
    </lineage>
</organism>
<dbReference type="RefSeq" id="WP_171472128.1">
    <property type="nucleotide sequence ID" value="NZ_CP053452.2"/>
</dbReference>
<dbReference type="EMBL" id="CP053452">
    <property type="protein sequence ID" value="QJW96576.1"/>
    <property type="molecule type" value="Genomic_DNA"/>
</dbReference>